<evidence type="ECO:0000256" key="7">
    <source>
        <dbReference type="ARBA" id="ARBA00022763"/>
    </source>
</evidence>
<dbReference type="SUPFAM" id="SSF46689">
    <property type="entry name" value="Homeodomain-like"/>
    <property type="match status" value="1"/>
</dbReference>
<evidence type="ECO:0000313" key="16">
    <source>
        <dbReference type="Proteomes" id="UP000825367"/>
    </source>
</evidence>
<proteinExistence type="predicted"/>
<dbReference type="Pfam" id="PF06029">
    <property type="entry name" value="AlkA_N"/>
    <property type="match status" value="1"/>
</dbReference>
<evidence type="ECO:0000256" key="1">
    <source>
        <dbReference type="ARBA" id="ARBA00000086"/>
    </source>
</evidence>
<dbReference type="InterPro" id="IPR051912">
    <property type="entry name" value="Alkylbase_DNA_Glycosylase/TA"/>
</dbReference>
<evidence type="ECO:0000256" key="8">
    <source>
        <dbReference type="ARBA" id="ARBA00022833"/>
    </source>
</evidence>
<keyword evidence="8" id="KW-0862">Zinc</keyword>
<dbReference type="SMART" id="SM00478">
    <property type="entry name" value="ENDO3c"/>
    <property type="match status" value="1"/>
</dbReference>
<dbReference type="Pfam" id="PF02805">
    <property type="entry name" value="Ada_Zn_binding"/>
    <property type="match status" value="1"/>
</dbReference>
<dbReference type="Gene3D" id="3.30.310.20">
    <property type="entry name" value="DNA-3-methyladenine glycosylase AlkA, N-terminal domain"/>
    <property type="match status" value="1"/>
</dbReference>
<keyword evidence="9" id="KW-0805">Transcription regulation</keyword>
<evidence type="ECO:0000256" key="13">
    <source>
        <dbReference type="ARBA" id="ARBA00023204"/>
    </source>
</evidence>
<evidence type="ECO:0000256" key="11">
    <source>
        <dbReference type="ARBA" id="ARBA00023159"/>
    </source>
</evidence>
<dbReference type="Pfam" id="PF12833">
    <property type="entry name" value="HTH_18"/>
    <property type="match status" value="1"/>
</dbReference>
<dbReference type="InterPro" id="IPR010316">
    <property type="entry name" value="AlkA_N"/>
</dbReference>
<comment type="cofactor">
    <cofactor evidence="2">
        <name>Zn(2+)</name>
        <dbReference type="ChEBI" id="CHEBI:29105"/>
    </cofactor>
</comment>
<dbReference type="SMART" id="SM00342">
    <property type="entry name" value="HTH_ARAC"/>
    <property type="match status" value="1"/>
</dbReference>
<dbReference type="InterPro" id="IPR018062">
    <property type="entry name" value="HTH_AraC-typ_CS"/>
</dbReference>
<dbReference type="InterPro" id="IPR023170">
    <property type="entry name" value="HhH_base_excis_C"/>
</dbReference>
<evidence type="ECO:0000256" key="5">
    <source>
        <dbReference type="ARBA" id="ARBA00022679"/>
    </source>
</evidence>
<dbReference type="Proteomes" id="UP000825367">
    <property type="component" value="Chromosome"/>
</dbReference>
<dbReference type="InterPro" id="IPR011257">
    <property type="entry name" value="DNA_glycosylase"/>
</dbReference>
<dbReference type="InterPro" id="IPR035451">
    <property type="entry name" value="Ada-like_dom_sf"/>
</dbReference>
<keyword evidence="10" id="KW-0238">DNA-binding</keyword>
<gene>
    <name evidence="15" type="ORF">K0O64_21910</name>
</gene>
<keyword evidence="12" id="KW-0804">Transcription</keyword>
<dbReference type="PANTHER" id="PTHR43003">
    <property type="entry name" value="DNA-3-METHYLADENINE GLYCOSYLASE"/>
    <property type="match status" value="1"/>
</dbReference>
<dbReference type="PROSITE" id="PS01124">
    <property type="entry name" value="HTH_ARAC_FAMILY_2"/>
    <property type="match status" value="1"/>
</dbReference>
<dbReference type="SUPFAM" id="SSF55945">
    <property type="entry name" value="TATA-box binding protein-like"/>
    <property type="match status" value="1"/>
</dbReference>
<sequence length="496" mass="53729">MHDDFDRCYRAVQSKDSRFDGWFVTAVKTTGIYCRPSCPVRLPLSRNVSFYPSSAAAQRAGFRACKRCRPDASPGSPEWNVRGDAVARAMRLIGDGAVDREGVTGLARRVGYTTRQLERMLQAEVGAGPLALARAQRVQTARVLIETTDMAFSDIAFAAGFASIRQFNDTIRAACGMTPTALRDKATRRDWSETAPGGQALSLRLPVRTPFAYEGVFGHLAGTAVPGCEEVRDGAYRRTLRLPSGSGVVSLTPQPDHVRCTLVLEQVKDLATAIARCRRLLDLDADPEAVIDVLGADADLRAVVAKAPGQRIPRTVDEEELTVRAVLGQQVSTKAARTHAGRLVAAYGTPVTDPHGGLTHTFPSTAQLADIDPAHLAMPATRRRTLTTLIAALGSGELTLNPGCDWEQARQQLLALPGIGPWTAEIVAMRGLGDPDAFPASDLGVRLAAEQLGLVSDVRALTAHSARWRPWRSYAVQHLWTTLDHSVNHWPPKETK</sequence>
<keyword evidence="5" id="KW-0808">Transferase</keyword>
<keyword evidence="7" id="KW-0227">DNA damage</keyword>
<dbReference type="SUPFAM" id="SSF57884">
    <property type="entry name" value="Ada DNA repair protein, N-terminal domain (N-Ada 10)"/>
    <property type="match status" value="1"/>
</dbReference>
<keyword evidence="4" id="KW-0489">Methyltransferase</keyword>
<evidence type="ECO:0000256" key="9">
    <source>
        <dbReference type="ARBA" id="ARBA00023015"/>
    </source>
</evidence>
<dbReference type="CDD" id="cd00056">
    <property type="entry name" value="ENDO3c"/>
    <property type="match status" value="1"/>
</dbReference>
<dbReference type="PROSITE" id="PS00041">
    <property type="entry name" value="HTH_ARAC_FAMILY_1"/>
    <property type="match status" value="1"/>
</dbReference>
<keyword evidence="11" id="KW-0010">Activator</keyword>
<evidence type="ECO:0000256" key="4">
    <source>
        <dbReference type="ARBA" id="ARBA00022603"/>
    </source>
</evidence>
<dbReference type="SMART" id="SM01009">
    <property type="entry name" value="AlkA_N"/>
    <property type="match status" value="1"/>
</dbReference>
<evidence type="ECO:0000313" key="15">
    <source>
        <dbReference type="EMBL" id="QYL15715.1"/>
    </source>
</evidence>
<reference evidence="15 16" key="1">
    <citation type="submission" date="2021-07" db="EMBL/GenBank/DDBJ databases">
        <title>Whole genome sequencing of non-tuberculosis mycobacteria type-strains.</title>
        <authorList>
            <person name="Igarashi Y."/>
            <person name="Osugi A."/>
            <person name="Mitarai S."/>
        </authorList>
    </citation>
    <scope>NUCLEOTIDE SEQUENCE [LARGE SCALE GENOMIC DNA]</scope>
    <source>
        <strain evidence="15 16">JCM 16370</strain>
    </source>
</reference>
<keyword evidence="13" id="KW-0234">DNA repair</keyword>
<dbReference type="InterPro" id="IPR018060">
    <property type="entry name" value="HTH_AraC"/>
</dbReference>
<dbReference type="Gene3D" id="1.10.340.30">
    <property type="entry name" value="Hypothetical protein, domain 2"/>
    <property type="match status" value="1"/>
</dbReference>
<keyword evidence="16" id="KW-1185">Reference proteome</keyword>
<dbReference type="InterPro" id="IPR037046">
    <property type="entry name" value="AlkA_N_sf"/>
</dbReference>
<dbReference type="InterPro" id="IPR009057">
    <property type="entry name" value="Homeodomain-like_sf"/>
</dbReference>
<evidence type="ECO:0000256" key="6">
    <source>
        <dbReference type="ARBA" id="ARBA00022723"/>
    </source>
</evidence>
<evidence type="ECO:0000256" key="10">
    <source>
        <dbReference type="ARBA" id="ARBA00023125"/>
    </source>
</evidence>
<evidence type="ECO:0000256" key="12">
    <source>
        <dbReference type="ARBA" id="ARBA00023163"/>
    </source>
</evidence>
<dbReference type="Gene3D" id="1.10.10.60">
    <property type="entry name" value="Homeodomain-like"/>
    <property type="match status" value="1"/>
</dbReference>
<evidence type="ECO:0000259" key="14">
    <source>
        <dbReference type="PROSITE" id="PS01124"/>
    </source>
</evidence>
<dbReference type="EC" id="3.2.2.21" evidence="3"/>
<dbReference type="RefSeq" id="WP_220045757.1">
    <property type="nucleotide sequence ID" value="NZ_BAAAVX010000027.1"/>
</dbReference>
<dbReference type="InterPro" id="IPR003265">
    <property type="entry name" value="HhH-GPD_domain"/>
</dbReference>
<accession>A0ABX8VD60</accession>
<feature type="domain" description="HTH araC/xylS-type" evidence="14">
    <location>
        <begin position="87"/>
        <end position="185"/>
    </location>
</feature>
<dbReference type="InterPro" id="IPR004026">
    <property type="entry name" value="Ada_DNA_repair_Zn-bd"/>
</dbReference>
<dbReference type="Gene3D" id="1.10.1670.10">
    <property type="entry name" value="Helix-hairpin-Helix base-excision DNA repair enzymes (C-terminal)"/>
    <property type="match status" value="1"/>
</dbReference>
<dbReference type="PANTHER" id="PTHR43003:SF13">
    <property type="entry name" value="DNA-3-METHYLADENINE GLYCOSYLASE 2"/>
    <property type="match status" value="1"/>
</dbReference>
<organism evidence="15 16">
    <name type="scientific">Mycolicibacterium pallens</name>
    <dbReference type="NCBI Taxonomy" id="370524"/>
    <lineage>
        <taxon>Bacteria</taxon>
        <taxon>Bacillati</taxon>
        <taxon>Actinomycetota</taxon>
        <taxon>Actinomycetes</taxon>
        <taxon>Mycobacteriales</taxon>
        <taxon>Mycobacteriaceae</taxon>
        <taxon>Mycolicibacterium</taxon>
    </lineage>
</organism>
<comment type="catalytic activity">
    <reaction evidence="1">
        <text>Hydrolysis of alkylated DNA, releasing 3-methyladenine, 3-methylguanine, 7-methylguanine and 7-methyladenine.</text>
        <dbReference type="EC" id="3.2.2.21"/>
    </reaction>
</comment>
<evidence type="ECO:0000256" key="3">
    <source>
        <dbReference type="ARBA" id="ARBA00012000"/>
    </source>
</evidence>
<dbReference type="EMBL" id="CP080333">
    <property type="protein sequence ID" value="QYL15715.1"/>
    <property type="molecule type" value="Genomic_DNA"/>
</dbReference>
<dbReference type="Gene3D" id="3.40.10.10">
    <property type="entry name" value="DNA Methylphosphotriester Repair Domain"/>
    <property type="match status" value="1"/>
</dbReference>
<protein>
    <recommendedName>
        <fullName evidence="3">DNA-3-methyladenine glycosylase II</fullName>
        <ecNumber evidence="3">3.2.2.21</ecNumber>
    </recommendedName>
</protein>
<keyword evidence="6" id="KW-0479">Metal-binding</keyword>
<dbReference type="SUPFAM" id="SSF48150">
    <property type="entry name" value="DNA-glycosylase"/>
    <property type="match status" value="1"/>
</dbReference>
<evidence type="ECO:0000256" key="2">
    <source>
        <dbReference type="ARBA" id="ARBA00001947"/>
    </source>
</evidence>
<name>A0ABX8VD60_9MYCO</name>